<gene>
    <name evidence="1" type="ORF">GCK72_010938</name>
</gene>
<dbReference type="EMBL" id="WUAV01000003">
    <property type="protein sequence ID" value="KAF1762676.1"/>
    <property type="molecule type" value="Genomic_DNA"/>
</dbReference>
<dbReference type="KEGG" id="crq:GCK72_010938"/>
<protein>
    <submittedName>
        <fullName evidence="1">Uncharacterized protein</fullName>
    </submittedName>
</protein>
<organism evidence="1 2">
    <name type="scientific">Caenorhabditis remanei</name>
    <name type="common">Caenorhabditis vulgaris</name>
    <dbReference type="NCBI Taxonomy" id="31234"/>
    <lineage>
        <taxon>Eukaryota</taxon>
        <taxon>Metazoa</taxon>
        <taxon>Ecdysozoa</taxon>
        <taxon>Nematoda</taxon>
        <taxon>Chromadorea</taxon>
        <taxon>Rhabditida</taxon>
        <taxon>Rhabditina</taxon>
        <taxon>Rhabditomorpha</taxon>
        <taxon>Rhabditoidea</taxon>
        <taxon>Rhabditidae</taxon>
        <taxon>Peloderinae</taxon>
        <taxon>Caenorhabditis</taxon>
    </lineage>
</organism>
<sequence length="241" mass="27322">MEPTSSPLEKSRKQLVAEKFNAAVGDIKNELIRRGYEKEEDLKSQVAVLMSVAEVLNGVDLKSKYPVRPRRKCEGRKTLKEMDKERFQIRKNKKNDAFDSLREFITRERLVYGSPKRLEQLEVVEVILKYIKPDSVDDTVDGAQISPSTSPGLPTLVPTPTLTIQDPVQPSVLSPTPGLLPTGAGFNFPPAPLLNFPRTVNQFQMMMQKNHKNLQLQLQYQQAFRTIRNLHNANQVTPNEA</sequence>
<dbReference type="GeneID" id="78775046"/>
<dbReference type="CTD" id="78775046"/>
<dbReference type="RefSeq" id="XP_053587697.1">
    <property type="nucleotide sequence ID" value="XM_053728120.1"/>
</dbReference>
<comment type="caution">
    <text evidence="1">The sequence shown here is derived from an EMBL/GenBank/DDBJ whole genome shotgun (WGS) entry which is preliminary data.</text>
</comment>
<reference evidence="1 2" key="1">
    <citation type="submission" date="2019-12" db="EMBL/GenBank/DDBJ databases">
        <title>Chromosome-level assembly of the Caenorhabditis remanei genome.</title>
        <authorList>
            <person name="Teterina A.A."/>
            <person name="Willis J.H."/>
            <person name="Phillips P.C."/>
        </authorList>
    </citation>
    <scope>NUCLEOTIDE SEQUENCE [LARGE SCALE GENOMIC DNA]</scope>
    <source>
        <strain evidence="1 2">PX506</strain>
        <tissue evidence="1">Whole organism</tissue>
    </source>
</reference>
<dbReference type="Proteomes" id="UP000483820">
    <property type="component" value="Chromosome III"/>
</dbReference>
<evidence type="ECO:0000313" key="1">
    <source>
        <dbReference type="EMBL" id="KAF1762676.1"/>
    </source>
</evidence>
<proteinExistence type="predicted"/>
<name>A0A6A5H737_CAERE</name>
<accession>A0A6A5H737</accession>
<evidence type="ECO:0000313" key="2">
    <source>
        <dbReference type="Proteomes" id="UP000483820"/>
    </source>
</evidence>
<dbReference type="AlphaFoldDB" id="A0A6A5H737"/>